<evidence type="ECO:0000256" key="1">
    <source>
        <dbReference type="ARBA" id="ARBA00006464"/>
    </source>
</evidence>
<accession>A0A7X2PB16</accession>
<evidence type="ECO:0000313" key="4">
    <source>
        <dbReference type="EMBL" id="MSU05581.1"/>
    </source>
</evidence>
<protein>
    <submittedName>
        <fullName evidence="4">Sugar transferase</fullName>
    </submittedName>
</protein>
<organism evidence="4 5">
    <name type="scientific">Bullifex porci</name>
    <dbReference type="NCBI Taxonomy" id="2606638"/>
    <lineage>
        <taxon>Bacteria</taxon>
        <taxon>Pseudomonadati</taxon>
        <taxon>Spirochaetota</taxon>
        <taxon>Spirochaetia</taxon>
        <taxon>Spirochaetales</taxon>
        <taxon>Spirochaetaceae</taxon>
        <taxon>Bullifex</taxon>
    </lineage>
</organism>
<dbReference type="InterPro" id="IPR003362">
    <property type="entry name" value="Bact_transf"/>
</dbReference>
<evidence type="ECO:0000256" key="2">
    <source>
        <dbReference type="SAM" id="Phobius"/>
    </source>
</evidence>
<keyword evidence="2" id="KW-0812">Transmembrane</keyword>
<evidence type="ECO:0000259" key="3">
    <source>
        <dbReference type="Pfam" id="PF02397"/>
    </source>
</evidence>
<comment type="similarity">
    <text evidence="1">Belongs to the bacterial sugar transferase family.</text>
</comment>
<dbReference type="PANTHER" id="PTHR30576:SF8">
    <property type="entry name" value="UNDECAPRENYL-PHOSPHATE GALACTOSE PHOSPHOTRANSFERASE"/>
    <property type="match status" value="1"/>
</dbReference>
<dbReference type="Proteomes" id="UP000460549">
    <property type="component" value="Unassembled WGS sequence"/>
</dbReference>
<reference evidence="4 5" key="1">
    <citation type="submission" date="2019-08" db="EMBL/GenBank/DDBJ databases">
        <title>In-depth cultivation of the pig gut microbiome towards novel bacterial diversity and tailored functional studies.</title>
        <authorList>
            <person name="Wylensek D."/>
            <person name="Hitch T.C.A."/>
            <person name="Clavel T."/>
        </authorList>
    </citation>
    <scope>NUCLEOTIDE SEQUENCE [LARGE SCALE GENOMIC DNA]</scope>
    <source>
        <strain evidence="4 5">NM-380-WT-3C1</strain>
    </source>
</reference>
<dbReference type="Pfam" id="PF02397">
    <property type="entry name" value="Bac_transf"/>
    <property type="match status" value="1"/>
</dbReference>
<dbReference type="PANTHER" id="PTHR30576">
    <property type="entry name" value="COLANIC BIOSYNTHESIS UDP-GLUCOSE LIPID CARRIER TRANSFERASE"/>
    <property type="match status" value="1"/>
</dbReference>
<dbReference type="RefSeq" id="WP_154424478.1">
    <property type="nucleotide sequence ID" value="NZ_VUNN01000002.1"/>
</dbReference>
<proteinExistence type="inferred from homology"/>
<dbReference type="AlphaFoldDB" id="A0A7X2PB16"/>
<keyword evidence="5" id="KW-1185">Reference proteome</keyword>
<keyword evidence="2" id="KW-1133">Transmembrane helix</keyword>
<keyword evidence="4" id="KW-0808">Transferase</keyword>
<name>A0A7X2PB16_9SPIO</name>
<feature type="domain" description="Bacterial sugar transferase" evidence="3">
    <location>
        <begin position="7"/>
        <end position="181"/>
    </location>
</feature>
<evidence type="ECO:0000313" key="5">
    <source>
        <dbReference type="Proteomes" id="UP000460549"/>
    </source>
</evidence>
<dbReference type="GO" id="GO:0016780">
    <property type="term" value="F:phosphotransferase activity, for other substituted phosphate groups"/>
    <property type="evidence" value="ECO:0007669"/>
    <property type="project" value="TreeGrafter"/>
</dbReference>
<keyword evidence="2" id="KW-0472">Membrane</keyword>
<dbReference type="EMBL" id="VUNN01000002">
    <property type="protein sequence ID" value="MSU05581.1"/>
    <property type="molecule type" value="Genomic_DNA"/>
</dbReference>
<feature type="transmembrane region" description="Helical" evidence="2">
    <location>
        <begin position="12"/>
        <end position="33"/>
    </location>
</feature>
<comment type="caution">
    <text evidence="4">The sequence shown here is derived from an EMBL/GenBank/DDBJ whole genome shotgun (WGS) entry which is preliminary data.</text>
</comment>
<gene>
    <name evidence="4" type="ORF">FYJ80_02130</name>
</gene>
<sequence length="208" mass="24349">MYAKYIKRLLDIVLSLIAIIVLSPVYLIVAIVVRIQMGSPVLFSQDRIGKDEKVFKLYKFRSMTNEKDEKGKLLPEEKRLTKFGLTLRSTSLDELPELFSILKGDMSIVGPRPLPTYYGPYYLPEERKRHQVRGGLIPPDGLSKETTPEWETQFKYDNYYVDNVSFLLDCKVILVTFLILFKRVETQYGTKDRPHLNEYRAWMDKEKV</sequence>